<organism evidence="2 3">
    <name type="scientific">Trifolium medium</name>
    <dbReference type="NCBI Taxonomy" id="97028"/>
    <lineage>
        <taxon>Eukaryota</taxon>
        <taxon>Viridiplantae</taxon>
        <taxon>Streptophyta</taxon>
        <taxon>Embryophyta</taxon>
        <taxon>Tracheophyta</taxon>
        <taxon>Spermatophyta</taxon>
        <taxon>Magnoliopsida</taxon>
        <taxon>eudicotyledons</taxon>
        <taxon>Gunneridae</taxon>
        <taxon>Pentapetalae</taxon>
        <taxon>rosids</taxon>
        <taxon>fabids</taxon>
        <taxon>Fabales</taxon>
        <taxon>Fabaceae</taxon>
        <taxon>Papilionoideae</taxon>
        <taxon>50 kb inversion clade</taxon>
        <taxon>NPAAA clade</taxon>
        <taxon>Hologalegina</taxon>
        <taxon>IRL clade</taxon>
        <taxon>Trifolieae</taxon>
        <taxon>Trifolium</taxon>
    </lineage>
</organism>
<dbReference type="AlphaFoldDB" id="A0A392PJU3"/>
<keyword evidence="3" id="KW-1185">Reference proteome</keyword>
<protein>
    <submittedName>
        <fullName evidence="2">Tripeptidyl-peptidase 2-like</fullName>
    </submittedName>
</protein>
<feature type="non-terminal residue" evidence="2">
    <location>
        <position position="78"/>
    </location>
</feature>
<evidence type="ECO:0000256" key="1">
    <source>
        <dbReference type="SAM" id="MobiDB-lite"/>
    </source>
</evidence>
<dbReference type="EMBL" id="LXQA010083828">
    <property type="protein sequence ID" value="MCI12351.1"/>
    <property type="molecule type" value="Genomic_DNA"/>
</dbReference>
<accession>A0A392PJU3</accession>
<evidence type="ECO:0000313" key="3">
    <source>
        <dbReference type="Proteomes" id="UP000265520"/>
    </source>
</evidence>
<name>A0A392PJU3_9FABA</name>
<evidence type="ECO:0000313" key="2">
    <source>
        <dbReference type="EMBL" id="MCI12351.1"/>
    </source>
</evidence>
<comment type="caution">
    <text evidence="2">The sequence shown here is derived from an EMBL/GenBank/DDBJ whole genome shotgun (WGS) entry which is preliminary data.</text>
</comment>
<proteinExistence type="predicted"/>
<reference evidence="2 3" key="1">
    <citation type="journal article" date="2018" name="Front. Plant Sci.">
        <title>Red Clover (Trifolium pratense) and Zigzag Clover (T. medium) - A Picture of Genomic Similarities and Differences.</title>
        <authorList>
            <person name="Dluhosova J."/>
            <person name="Istvanek J."/>
            <person name="Nedelnik J."/>
            <person name="Repkova J."/>
        </authorList>
    </citation>
    <scope>NUCLEOTIDE SEQUENCE [LARGE SCALE GENOMIC DNA]</scope>
    <source>
        <strain evidence="3">cv. 10/8</strain>
        <tissue evidence="2">Leaf</tissue>
    </source>
</reference>
<feature type="region of interest" description="Disordered" evidence="1">
    <location>
        <begin position="1"/>
        <end position="29"/>
    </location>
</feature>
<feature type="compositionally biased region" description="Low complexity" evidence="1">
    <location>
        <begin position="7"/>
        <end position="20"/>
    </location>
</feature>
<sequence length="78" mass="8564">MPCSSITSTTTVTDNTTTNNNDEKKKTTKNDDASSLLDFKLNESTFLASLMPKKEIGVNRFLDSNPNYDGRGALIAIF</sequence>
<dbReference type="Proteomes" id="UP000265520">
    <property type="component" value="Unassembled WGS sequence"/>
</dbReference>